<sequence>MHIKDTALGALAELGYPQQKIKTAQARQLSATLYRQLADHQIKSVLHLCEQLLEERDWMLSLIAYDWAFRVKKQYTLSTFDIFERWLLHYVTDWYDCDDFCTHAFGELIVQYPQLIDKTHHWATHSNFAVRRAVAVILIYPLNKGKSPLNAPLNAANYQHDLVQKGYGWLLKVLSKSSPDVVINYLKTHHKHMPRVAFRYALEKLDKQTKAQLMSL</sequence>
<dbReference type="InterPro" id="IPR014825">
    <property type="entry name" value="DNA_alkylation"/>
</dbReference>
<dbReference type="SUPFAM" id="SSF48371">
    <property type="entry name" value="ARM repeat"/>
    <property type="match status" value="1"/>
</dbReference>
<dbReference type="PANTHER" id="PTHR34070:SF1">
    <property type="entry name" value="DNA ALKYLATION REPAIR PROTEIN"/>
    <property type="match status" value="1"/>
</dbReference>
<dbReference type="PANTHER" id="PTHR34070">
    <property type="entry name" value="ARMADILLO-TYPE FOLD"/>
    <property type="match status" value="1"/>
</dbReference>
<organism evidence="1 2">
    <name type="scientific">Pseudoalteromonas obscura</name>
    <dbReference type="NCBI Taxonomy" id="3048491"/>
    <lineage>
        <taxon>Bacteria</taxon>
        <taxon>Pseudomonadati</taxon>
        <taxon>Pseudomonadota</taxon>
        <taxon>Gammaproteobacteria</taxon>
        <taxon>Alteromonadales</taxon>
        <taxon>Pseudoalteromonadaceae</taxon>
        <taxon>Pseudoalteromonas</taxon>
    </lineage>
</organism>
<gene>
    <name evidence="1" type="ORF">QNM18_03120</name>
</gene>
<keyword evidence="2" id="KW-1185">Reference proteome</keyword>
<reference evidence="1 2" key="1">
    <citation type="submission" date="2023-05" db="EMBL/GenBank/DDBJ databases">
        <title>Pseudoalteromonas ardens sp. nov., Pseudoalteromonas obscura sp. nov., and Pseudoalteromonas umbrosa sp. nov., isolated from the coral Montipora capitata.</title>
        <authorList>
            <person name="Thomas E.M."/>
            <person name="Smith E.M."/>
            <person name="Papke E."/>
            <person name="Shlafstein M.D."/>
            <person name="Oline D.K."/>
            <person name="Videau P."/>
            <person name="Saw J.H."/>
            <person name="Strangman W.K."/>
            <person name="Ushijima B."/>
        </authorList>
    </citation>
    <scope>NUCLEOTIDE SEQUENCE [LARGE SCALE GENOMIC DNA]</scope>
    <source>
        <strain evidence="1 2">P94</strain>
    </source>
</reference>
<dbReference type="Gene3D" id="1.25.10.90">
    <property type="match status" value="1"/>
</dbReference>
<proteinExistence type="predicted"/>
<evidence type="ECO:0000313" key="2">
    <source>
        <dbReference type="Proteomes" id="UP001231915"/>
    </source>
</evidence>
<name>A0ABT7EFJ5_9GAMM</name>
<dbReference type="RefSeq" id="WP_284136309.1">
    <property type="nucleotide sequence ID" value="NZ_JASJUT010000001.1"/>
</dbReference>
<evidence type="ECO:0000313" key="1">
    <source>
        <dbReference type="EMBL" id="MDK2594060.1"/>
    </source>
</evidence>
<dbReference type="InterPro" id="IPR016024">
    <property type="entry name" value="ARM-type_fold"/>
</dbReference>
<comment type="caution">
    <text evidence="1">The sequence shown here is derived from an EMBL/GenBank/DDBJ whole genome shotgun (WGS) entry which is preliminary data.</text>
</comment>
<dbReference type="Proteomes" id="UP001231915">
    <property type="component" value="Unassembled WGS sequence"/>
</dbReference>
<accession>A0ABT7EFJ5</accession>
<dbReference type="Pfam" id="PF08713">
    <property type="entry name" value="DNA_alkylation"/>
    <property type="match status" value="1"/>
</dbReference>
<dbReference type="CDD" id="cd06561">
    <property type="entry name" value="AlkD_like"/>
    <property type="match status" value="1"/>
</dbReference>
<dbReference type="EMBL" id="JASJUT010000001">
    <property type="protein sequence ID" value="MDK2594060.1"/>
    <property type="molecule type" value="Genomic_DNA"/>
</dbReference>
<protein>
    <submittedName>
        <fullName evidence="1">DNA alkylation repair protein</fullName>
    </submittedName>
</protein>